<feature type="domain" description="HTH marR-type" evidence="1">
    <location>
        <begin position="1"/>
        <end position="141"/>
    </location>
</feature>
<evidence type="ECO:0000259" key="1">
    <source>
        <dbReference type="PROSITE" id="PS50995"/>
    </source>
</evidence>
<dbReference type="InterPro" id="IPR036390">
    <property type="entry name" value="WH_DNA-bd_sf"/>
</dbReference>
<dbReference type="InterPro" id="IPR039422">
    <property type="entry name" value="MarR/SlyA-like"/>
</dbReference>
<protein>
    <submittedName>
        <fullName evidence="2">Transcriptional regulator</fullName>
    </submittedName>
</protein>
<dbReference type="PRINTS" id="PR00598">
    <property type="entry name" value="HTHMARR"/>
</dbReference>
<comment type="caution">
    <text evidence="2">The sequence shown here is derived from an EMBL/GenBank/DDBJ whole genome shotgun (WGS) entry which is preliminary data.</text>
</comment>
<dbReference type="PANTHER" id="PTHR33164">
    <property type="entry name" value="TRANSCRIPTIONAL REGULATOR, MARR FAMILY"/>
    <property type="match status" value="1"/>
</dbReference>
<dbReference type="SMART" id="SM00347">
    <property type="entry name" value="HTH_MARR"/>
    <property type="match status" value="1"/>
</dbReference>
<keyword evidence="3" id="KW-1185">Reference proteome</keyword>
<reference evidence="2" key="2">
    <citation type="submission" date="2023-01" db="EMBL/GenBank/DDBJ databases">
        <authorList>
            <person name="Sun Q."/>
            <person name="Evtushenko L."/>
        </authorList>
    </citation>
    <scope>NUCLEOTIDE SEQUENCE</scope>
    <source>
        <strain evidence="2">VKM Ac-1246</strain>
    </source>
</reference>
<name>A0ABQ5T0U5_9ACTN</name>
<dbReference type="PROSITE" id="PS50995">
    <property type="entry name" value="HTH_MARR_2"/>
    <property type="match status" value="1"/>
</dbReference>
<gene>
    <name evidence="2" type="ORF">GCM10017579_39000</name>
</gene>
<accession>A0ABQ5T0U5</accession>
<dbReference type="PANTHER" id="PTHR33164:SF95">
    <property type="entry name" value="TRANSCRIPTIONAL REGULATOR"/>
    <property type="match status" value="1"/>
</dbReference>
<evidence type="ECO:0000313" key="3">
    <source>
        <dbReference type="Proteomes" id="UP001142292"/>
    </source>
</evidence>
<evidence type="ECO:0000313" key="2">
    <source>
        <dbReference type="EMBL" id="GLJ69864.1"/>
    </source>
</evidence>
<dbReference type="SUPFAM" id="SSF46785">
    <property type="entry name" value="Winged helix' DNA-binding domain"/>
    <property type="match status" value="1"/>
</dbReference>
<dbReference type="EMBL" id="BSEL01000007">
    <property type="protein sequence ID" value="GLJ69864.1"/>
    <property type="molecule type" value="Genomic_DNA"/>
</dbReference>
<reference evidence="2" key="1">
    <citation type="journal article" date="2014" name="Int. J. Syst. Evol. Microbiol.">
        <title>Complete genome of a new Firmicutes species belonging to the dominant human colonic microbiota ('Ruminococcus bicirculans') reveals two chromosomes and a selective capacity to utilize plant glucans.</title>
        <authorList>
            <consortium name="NISC Comparative Sequencing Program"/>
            <person name="Wegmann U."/>
            <person name="Louis P."/>
            <person name="Goesmann A."/>
            <person name="Henrissat B."/>
            <person name="Duncan S.H."/>
            <person name="Flint H.J."/>
        </authorList>
    </citation>
    <scope>NUCLEOTIDE SEQUENCE</scope>
    <source>
        <strain evidence="2">VKM Ac-1246</strain>
    </source>
</reference>
<sequence>MSGPEAPEPLRYTGHLLRRAQQVHLAVWQQEVSTEVTSVQFAALAVLDGMPGASQAELGADLFLDRSTIADVVSRMVRRGLIARTQDTVDRRRKTLTLTADGRAALETLRPRVEAIEPLLTGGLTTVERADLRRLLDKMLAGAGEQGLLR</sequence>
<proteinExistence type="predicted"/>
<dbReference type="InterPro" id="IPR036388">
    <property type="entry name" value="WH-like_DNA-bd_sf"/>
</dbReference>
<dbReference type="RefSeq" id="WP_189118281.1">
    <property type="nucleotide sequence ID" value="NZ_BMRK01000006.1"/>
</dbReference>
<dbReference type="Proteomes" id="UP001142292">
    <property type="component" value="Unassembled WGS sequence"/>
</dbReference>
<dbReference type="Gene3D" id="1.10.10.10">
    <property type="entry name" value="Winged helix-like DNA-binding domain superfamily/Winged helix DNA-binding domain"/>
    <property type="match status" value="1"/>
</dbReference>
<organism evidence="2 3">
    <name type="scientific">Nocardioides luteus</name>
    <dbReference type="NCBI Taxonomy" id="1844"/>
    <lineage>
        <taxon>Bacteria</taxon>
        <taxon>Bacillati</taxon>
        <taxon>Actinomycetota</taxon>
        <taxon>Actinomycetes</taxon>
        <taxon>Propionibacteriales</taxon>
        <taxon>Nocardioidaceae</taxon>
        <taxon>Nocardioides</taxon>
    </lineage>
</organism>
<dbReference type="InterPro" id="IPR000835">
    <property type="entry name" value="HTH_MarR-typ"/>
</dbReference>
<dbReference type="Pfam" id="PF01047">
    <property type="entry name" value="MarR"/>
    <property type="match status" value="1"/>
</dbReference>